<feature type="signal peptide" evidence="1">
    <location>
        <begin position="1"/>
        <end position="19"/>
    </location>
</feature>
<dbReference type="InterPro" id="IPR011990">
    <property type="entry name" value="TPR-like_helical_dom_sf"/>
</dbReference>
<reference evidence="3 4" key="1">
    <citation type="journal article" date="2020" name="Nat. Commun.">
        <title>Donkey genomes provide new insights into domestication and selection for coat color.</title>
        <authorList>
            <person name="Wang"/>
            <person name="C."/>
            <person name="Li"/>
            <person name="H."/>
            <person name="Guo"/>
            <person name="Y."/>
            <person name="Huang"/>
            <person name="J."/>
            <person name="Sun"/>
            <person name="Y."/>
            <person name="Min"/>
            <person name="J."/>
            <person name="Wang"/>
            <person name="J."/>
            <person name="Fang"/>
            <person name="X."/>
            <person name="Zhao"/>
            <person name="Z."/>
            <person name="Wang"/>
            <person name="S."/>
            <person name="Zhang"/>
            <person name="Y."/>
            <person name="Liu"/>
            <person name="Q."/>
            <person name="Jiang"/>
            <person name="Q."/>
            <person name="Wang"/>
            <person name="X."/>
            <person name="Guo"/>
            <person name="Y."/>
            <person name="Yang"/>
            <person name="C."/>
            <person name="Wang"/>
            <person name="Y."/>
            <person name="Tian"/>
            <person name="F."/>
            <person name="Zhuang"/>
            <person name="G."/>
            <person name="Fan"/>
            <person name="Y."/>
            <person name="Gao"/>
            <person name="Q."/>
            <person name="Li"/>
            <person name="Y."/>
            <person name="Ju"/>
            <person name="Z."/>
            <person name="Li"/>
            <person name="J."/>
            <person name="Li"/>
            <person name="R."/>
            <person name="Hou"/>
            <person name="M."/>
            <person name="Yang"/>
            <person name="G."/>
            <person name="Liu"/>
            <person name="G."/>
            <person name="Liu"/>
            <person name="W."/>
            <person name="Guo"/>
            <person name="J."/>
            <person name="Pan"/>
            <person name="S."/>
            <person name="Fan"/>
            <person name="G."/>
            <person name="Zhang"/>
            <person name="W."/>
            <person name="Zhang"/>
            <person name="R."/>
            <person name="Yu"/>
            <person name="J."/>
            <person name="Zhang"/>
            <person name="X."/>
            <person name="Yin"/>
            <person name="Q."/>
            <person name="Ji"/>
            <person name="C."/>
            <person name="Jin"/>
            <person name="Y."/>
            <person name="Yue"/>
            <person name="G."/>
            <person name="Liu"/>
            <person name="M."/>
            <person name="Xu"/>
            <person name="J."/>
            <person name="Liu"/>
            <person name="S."/>
            <person name="Jordana"/>
            <person name="J."/>
            <person name="Noce"/>
            <person name="A."/>
            <person name="Amills"/>
            <person name="M."/>
            <person name="Wu"/>
            <person name="D.D."/>
            <person name="Li"/>
            <person name="S."/>
            <person name="Zhou"/>
            <person name="X. and Zhong"/>
            <person name="J."/>
        </authorList>
    </citation>
    <scope>NUCLEOTIDE SEQUENCE [LARGE SCALE GENOMIC DNA]</scope>
</reference>
<evidence type="ECO:0000259" key="2">
    <source>
        <dbReference type="Pfam" id="PF08336"/>
    </source>
</evidence>
<dbReference type="GeneTree" id="ENSGT00940000157695"/>
<dbReference type="Gene3D" id="6.10.140.1460">
    <property type="match status" value="1"/>
</dbReference>
<evidence type="ECO:0000313" key="4">
    <source>
        <dbReference type="Proteomes" id="UP000694387"/>
    </source>
</evidence>
<feature type="chain" id="PRO_5040354137" description="Prolyl 4-hydroxylase N-terminal domain-containing protein" evidence="1">
    <location>
        <begin position="20"/>
        <end position="183"/>
    </location>
</feature>
<evidence type="ECO:0000256" key="1">
    <source>
        <dbReference type="SAM" id="SignalP"/>
    </source>
</evidence>
<reference evidence="3" key="2">
    <citation type="submission" date="2025-08" db="UniProtKB">
        <authorList>
            <consortium name="Ensembl"/>
        </authorList>
    </citation>
    <scope>IDENTIFICATION</scope>
</reference>
<dbReference type="GO" id="GO:0004656">
    <property type="term" value="F:procollagen-proline 4-dioxygenase activity"/>
    <property type="evidence" value="ECO:0007669"/>
    <property type="project" value="InterPro"/>
</dbReference>
<keyword evidence="1" id="KW-0732">Signal</keyword>
<dbReference type="Proteomes" id="UP000694387">
    <property type="component" value="Chromosome 12"/>
</dbReference>
<dbReference type="AlphaFoldDB" id="A0A9L0JNS4"/>
<feature type="domain" description="Prolyl 4-hydroxylase N-terminal" evidence="2">
    <location>
        <begin position="25"/>
        <end position="156"/>
    </location>
</feature>
<accession>A0A9L0JNS4</accession>
<name>A0A9L0JNS4_EQUAS</name>
<dbReference type="Gene3D" id="1.25.40.10">
    <property type="entry name" value="Tetratricopeptide repeat domain"/>
    <property type="match status" value="1"/>
</dbReference>
<dbReference type="GO" id="GO:0005783">
    <property type="term" value="C:endoplasmic reticulum"/>
    <property type="evidence" value="ECO:0007669"/>
    <property type="project" value="InterPro"/>
</dbReference>
<reference evidence="3" key="3">
    <citation type="submission" date="2025-09" db="UniProtKB">
        <authorList>
            <consortium name="Ensembl"/>
        </authorList>
    </citation>
    <scope>IDENTIFICATION</scope>
</reference>
<dbReference type="InterPro" id="IPR013547">
    <property type="entry name" value="P4H_N"/>
</dbReference>
<sequence length="183" mass="21036">MKLQMSILAWISFLGCTWAEIFTSAGHMANLISEEKQLVQALKEYILLNEAKLSMIKSWTEKRDALNLIIPEDKEDLGKLVDVYKVLKHLNKDWSLVESFILQDPCIGFISGLSKLFHRFFFPTEEDDIQAAKALLLLQHTYKLDLKALSKGVLAGKQYPWVPFVNSCFKIALLSFRTCYFIL</sequence>
<keyword evidence="4" id="KW-1185">Reference proteome</keyword>
<dbReference type="PROSITE" id="PS51257">
    <property type="entry name" value="PROKAR_LIPOPROTEIN"/>
    <property type="match status" value="1"/>
</dbReference>
<evidence type="ECO:0000313" key="3">
    <source>
        <dbReference type="Ensembl" id="ENSEASP00005054981.1"/>
    </source>
</evidence>
<dbReference type="Pfam" id="PF08336">
    <property type="entry name" value="P4Ha_N"/>
    <property type="match status" value="1"/>
</dbReference>
<protein>
    <recommendedName>
        <fullName evidence="2">Prolyl 4-hydroxylase N-terminal domain-containing protein</fullName>
    </recommendedName>
</protein>
<organism evidence="3 4">
    <name type="scientific">Equus asinus</name>
    <name type="common">Donkey</name>
    <name type="synonym">Equus africanus asinus</name>
    <dbReference type="NCBI Taxonomy" id="9793"/>
    <lineage>
        <taxon>Eukaryota</taxon>
        <taxon>Metazoa</taxon>
        <taxon>Chordata</taxon>
        <taxon>Craniata</taxon>
        <taxon>Vertebrata</taxon>
        <taxon>Euteleostomi</taxon>
        <taxon>Mammalia</taxon>
        <taxon>Eutheria</taxon>
        <taxon>Laurasiatheria</taxon>
        <taxon>Perissodactyla</taxon>
        <taxon>Equidae</taxon>
        <taxon>Equus</taxon>
    </lineage>
</organism>
<proteinExistence type="predicted"/>
<dbReference type="Ensembl" id="ENSEAST00005069875.1">
    <property type="protein sequence ID" value="ENSEASP00005054981.1"/>
    <property type="gene ID" value="ENSEASG00005037108.1"/>
</dbReference>